<dbReference type="CDD" id="cd07906">
    <property type="entry name" value="Adenylation_DNA_ligase_LigD_LigC"/>
    <property type="match status" value="1"/>
</dbReference>
<keyword evidence="3 6" id="KW-0436">Ligase</keyword>
<dbReference type="PANTHER" id="PTHR45674">
    <property type="entry name" value="DNA LIGASE 1/3 FAMILY MEMBER"/>
    <property type="match status" value="1"/>
</dbReference>
<dbReference type="InterPro" id="IPR012340">
    <property type="entry name" value="NA-bd_OB-fold"/>
</dbReference>
<dbReference type="InterPro" id="IPR014146">
    <property type="entry name" value="LigD_ligase_dom"/>
</dbReference>
<evidence type="ECO:0000259" key="5">
    <source>
        <dbReference type="PROSITE" id="PS50160"/>
    </source>
</evidence>
<dbReference type="SUPFAM" id="SSF56091">
    <property type="entry name" value="DNA ligase/mRNA capping enzyme, catalytic domain"/>
    <property type="match status" value="1"/>
</dbReference>
<dbReference type="InterPro" id="IPR012310">
    <property type="entry name" value="DNA_ligase_ATP-dep_cent"/>
</dbReference>
<dbReference type="Gene3D" id="3.30.470.30">
    <property type="entry name" value="DNA ligase/mRNA capping enzyme"/>
    <property type="match status" value="1"/>
</dbReference>
<comment type="similarity">
    <text evidence="1">Belongs to the ATP-dependent DNA ligase family.</text>
</comment>
<reference evidence="6 7" key="1">
    <citation type="submission" date="2020-05" db="EMBL/GenBank/DDBJ databases">
        <authorList>
            <person name="Mo P."/>
        </authorList>
    </citation>
    <scope>NUCLEOTIDE SEQUENCE [LARGE SCALE GENOMIC DNA]</scope>
    <source>
        <strain evidence="6 7">Gen01</strain>
    </source>
</reference>
<dbReference type="InterPro" id="IPR012309">
    <property type="entry name" value="DNA_ligase_ATP-dep_C"/>
</dbReference>
<dbReference type="CDD" id="cd07971">
    <property type="entry name" value="OBF_DNA_ligase_LigD"/>
    <property type="match status" value="1"/>
</dbReference>
<proteinExistence type="inferred from homology"/>
<evidence type="ECO:0000313" key="6">
    <source>
        <dbReference type="EMBL" id="QJY45474.1"/>
    </source>
</evidence>
<dbReference type="InterPro" id="IPR050191">
    <property type="entry name" value="ATP-dep_DNA_ligase"/>
</dbReference>
<dbReference type="PANTHER" id="PTHR45674:SF4">
    <property type="entry name" value="DNA LIGASE 1"/>
    <property type="match status" value="1"/>
</dbReference>
<accession>A0A6M6JC15</accession>
<dbReference type="Pfam" id="PF01068">
    <property type="entry name" value="DNA_ligase_A_M"/>
    <property type="match status" value="1"/>
</dbReference>
<dbReference type="PROSITE" id="PS50160">
    <property type="entry name" value="DNA_LIGASE_A3"/>
    <property type="match status" value="1"/>
</dbReference>
<dbReference type="NCBIfam" id="TIGR02779">
    <property type="entry name" value="NHEJ_ligase_lig"/>
    <property type="match status" value="1"/>
</dbReference>
<dbReference type="EC" id="6.5.1.1" evidence="2"/>
<dbReference type="GO" id="GO:0006310">
    <property type="term" value="P:DNA recombination"/>
    <property type="evidence" value="ECO:0007669"/>
    <property type="project" value="InterPro"/>
</dbReference>
<protein>
    <recommendedName>
        <fullName evidence="2">DNA ligase (ATP)</fullName>
        <ecNumber evidence="2">6.5.1.1</ecNumber>
    </recommendedName>
</protein>
<dbReference type="SUPFAM" id="SSF50249">
    <property type="entry name" value="Nucleic acid-binding proteins"/>
    <property type="match status" value="1"/>
</dbReference>
<dbReference type="AlphaFoldDB" id="A0A6M6JC15"/>
<gene>
    <name evidence="6" type="ORF">HOP40_06350</name>
</gene>
<dbReference type="Pfam" id="PF04679">
    <property type="entry name" value="DNA_ligase_A_C"/>
    <property type="match status" value="1"/>
</dbReference>
<feature type="domain" description="ATP-dependent DNA ligase family profile" evidence="5">
    <location>
        <begin position="101"/>
        <end position="228"/>
    </location>
</feature>
<evidence type="ECO:0000313" key="7">
    <source>
        <dbReference type="Proteomes" id="UP000505377"/>
    </source>
</evidence>
<evidence type="ECO:0000256" key="3">
    <source>
        <dbReference type="ARBA" id="ARBA00022598"/>
    </source>
</evidence>
<keyword evidence="7" id="KW-1185">Reference proteome</keyword>
<sequence length="307" mass="32924">MQPMLATPGALPSGPGWIYEVKWDGMRVLADVVDGVLTLRSRDGADVTTHFPELRDLRALAPDVLLDGEVVLLDNGVPSSAALAARLHRAIDERTARARPVTFMAFDVMRLYGVPLLDRPFHERRATLERLDAAAAPTLSLSPTYTDGPTLLAVTAERGMEGVVAKRREAPYRPGERSAGWVTVSHRRTQACLVGGWREGTDPSRIGSLLLGVLNRHGLAFAGGVGSGLGDDATQRALGPRLAAVAAPSPPFAEKLERADAAGVHWCEPGVVVDVEHLGWTDTGRLRHPVLRGLRDDLEPADAVRGS</sequence>
<name>A0A6M6JC15_9PSEU</name>
<dbReference type="GO" id="GO:0006281">
    <property type="term" value="P:DNA repair"/>
    <property type="evidence" value="ECO:0007669"/>
    <property type="project" value="InterPro"/>
</dbReference>
<dbReference type="GO" id="GO:0005524">
    <property type="term" value="F:ATP binding"/>
    <property type="evidence" value="ECO:0007669"/>
    <property type="project" value="InterPro"/>
</dbReference>
<dbReference type="Gene3D" id="3.30.1490.70">
    <property type="match status" value="1"/>
</dbReference>
<evidence type="ECO:0000256" key="2">
    <source>
        <dbReference type="ARBA" id="ARBA00012727"/>
    </source>
</evidence>
<dbReference type="GO" id="GO:0003910">
    <property type="term" value="F:DNA ligase (ATP) activity"/>
    <property type="evidence" value="ECO:0007669"/>
    <property type="project" value="UniProtKB-EC"/>
</dbReference>
<dbReference type="Gene3D" id="2.40.50.140">
    <property type="entry name" value="Nucleic acid-binding proteins"/>
    <property type="match status" value="1"/>
</dbReference>
<dbReference type="KEGG" id="pbro:HOP40_06350"/>
<evidence type="ECO:0000256" key="4">
    <source>
        <dbReference type="ARBA" id="ARBA00034003"/>
    </source>
</evidence>
<dbReference type="EMBL" id="CP053564">
    <property type="protein sequence ID" value="QJY45474.1"/>
    <property type="molecule type" value="Genomic_DNA"/>
</dbReference>
<evidence type="ECO:0000256" key="1">
    <source>
        <dbReference type="ARBA" id="ARBA00007572"/>
    </source>
</evidence>
<comment type="catalytic activity">
    <reaction evidence="4">
        <text>ATP + (deoxyribonucleotide)n-3'-hydroxyl + 5'-phospho-(deoxyribonucleotide)m = (deoxyribonucleotide)n+m + AMP + diphosphate.</text>
        <dbReference type="EC" id="6.5.1.1"/>
    </reaction>
</comment>
<dbReference type="Proteomes" id="UP000505377">
    <property type="component" value="Chromosome"/>
</dbReference>
<organism evidence="6 7">
    <name type="scientific">Pseudonocardia broussonetiae</name>
    <dbReference type="NCBI Taxonomy" id="2736640"/>
    <lineage>
        <taxon>Bacteria</taxon>
        <taxon>Bacillati</taxon>
        <taxon>Actinomycetota</taxon>
        <taxon>Actinomycetes</taxon>
        <taxon>Pseudonocardiales</taxon>
        <taxon>Pseudonocardiaceae</taxon>
        <taxon>Pseudonocardia</taxon>
    </lineage>
</organism>